<name>A0A5C3PEJ2_9APHY</name>
<dbReference type="InParanoid" id="A0A5C3PEJ2"/>
<dbReference type="InterPro" id="IPR029058">
    <property type="entry name" value="AB_hydrolase_fold"/>
</dbReference>
<keyword evidence="2" id="KW-1185">Reference proteome</keyword>
<dbReference type="AlphaFoldDB" id="A0A5C3PEJ2"/>
<organism evidence="1 2">
    <name type="scientific">Polyporus arcularius HHB13444</name>
    <dbReference type="NCBI Taxonomy" id="1314778"/>
    <lineage>
        <taxon>Eukaryota</taxon>
        <taxon>Fungi</taxon>
        <taxon>Dikarya</taxon>
        <taxon>Basidiomycota</taxon>
        <taxon>Agaricomycotina</taxon>
        <taxon>Agaricomycetes</taxon>
        <taxon>Polyporales</taxon>
        <taxon>Polyporaceae</taxon>
        <taxon>Polyporus</taxon>
    </lineage>
</organism>
<sequence>MAIPVPQPSMERVGCSKARDTLACLQTVSTDSLLAAANNTPPSGTGFVGTAAPYSACGLVSKLARHGKCQDGRRPLLHRDVKDEGIFSLGSFNITTDEEFAN</sequence>
<dbReference type="Proteomes" id="UP000308197">
    <property type="component" value="Unassembled WGS sequence"/>
</dbReference>
<reference evidence="1 2" key="1">
    <citation type="journal article" date="2019" name="Nat. Ecol. Evol.">
        <title>Megaphylogeny resolves global patterns of mushroom evolution.</title>
        <authorList>
            <person name="Varga T."/>
            <person name="Krizsan K."/>
            <person name="Foldi C."/>
            <person name="Dima B."/>
            <person name="Sanchez-Garcia M."/>
            <person name="Sanchez-Ramirez S."/>
            <person name="Szollosi G.J."/>
            <person name="Szarkandi J.G."/>
            <person name="Papp V."/>
            <person name="Albert L."/>
            <person name="Andreopoulos W."/>
            <person name="Angelini C."/>
            <person name="Antonin V."/>
            <person name="Barry K.W."/>
            <person name="Bougher N.L."/>
            <person name="Buchanan P."/>
            <person name="Buyck B."/>
            <person name="Bense V."/>
            <person name="Catcheside P."/>
            <person name="Chovatia M."/>
            <person name="Cooper J."/>
            <person name="Damon W."/>
            <person name="Desjardin D."/>
            <person name="Finy P."/>
            <person name="Geml J."/>
            <person name="Haridas S."/>
            <person name="Hughes K."/>
            <person name="Justo A."/>
            <person name="Karasinski D."/>
            <person name="Kautmanova I."/>
            <person name="Kiss B."/>
            <person name="Kocsube S."/>
            <person name="Kotiranta H."/>
            <person name="LaButti K.M."/>
            <person name="Lechner B.E."/>
            <person name="Liimatainen K."/>
            <person name="Lipzen A."/>
            <person name="Lukacs Z."/>
            <person name="Mihaltcheva S."/>
            <person name="Morgado L.N."/>
            <person name="Niskanen T."/>
            <person name="Noordeloos M.E."/>
            <person name="Ohm R.A."/>
            <person name="Ortiz-Santana B."/>
            <person name="Ovrebo C."/>
            <person name="Racz N."/>
            <person name="Riley R."/>
            <person name="Savchenko A."/>
            <person name="Shiryaev A."/>
            <person name="Soop K."/>
            <person name="Spirin V."/>
            <person name="Szebenyi C."/>
            <person name="Tomsovsky M."/>
            <person name="Tulloss R.E."/>
            <person name="Uehling J."/>
            <person name="Grigoriev I.V."/>
            <person name="Vagvolgyi C."/>
            <person name="Papp T."/>
            <person name="Martin F.M."/>
            <person name="Miettinen O."/>
            <person name="Hibbett D.S."/>
            <person name="Nagy L.G."/>
        </authorList>
    </citation>
    <scope>NUCLEOTIDE SEQUENCE [LARGE SCALE GENOMIC DNA]</scope>
    <source>
        <strain evidence="1 2">HHB13444</strain>
    </source>
</reference>
<evidence type="ECO:0000313" key="1">
    <source>
        <dbReference type="EMBL" id="TFK88165.1"/>
    </source>
</evidence>
<evidence type="ECO:0000313" key="2">
    <source>
        <dbReference type="Proteomes" id="UP000308197"/>
    </source>
</evidence>
<gene>
    <name evidence="1" type="ORF">K466DRAFT_598861</name>
</gene>
<proteinExistence type="predicted"/>
<evidence type="ECO:0008006" key="3">
    <source>
        <dbReference type="Google" id="ProtNLM"/>
    </source>
</evidence>
<dbReference type="Gene3D" id="3.40.50.1820">
    <property type="entry name" value="alpha/beta hydrolase"/>
    <property type="match status" value="1"/>
</dbReference>
<protein>
    <recommendedName>
        <fullName evidence="3">Carboxylesterase type B domain-containing protein</fullName>
    </recommendedName>
</protein>
<accession>A0A5C3PEJ2</accession>
<dbReference type="EMBL" id="ML211123">
    <property type="protein sequence ID" value="TFK88165.1"/>
    <property type="molecule type" value="Genomic_DNA"/>
</dbReference>